<dbReference type="AlphaFoldDB" id="A0A6C0IE64"/>
<organism evidence="1">
    <name type="scientific">viral metagenome</name>
    <dbReference type="NCBI Taxonomy" id="1070528"/>
    <lineage>
        <taxon>unclassified sequences</taxon>
        <taxon>metagenomes</taxon>
        <taxon>organismal metagenomes</taxon>
    </lineage>
</organism>
<reference evidence="1" key="1">
    <citation type="journal article" date="2020" name="Nature">
        <title>Giant virus diversity and host interactions through global metagenomics.</title>
        <authorList>
            <person name="Schulz F."/>
            <person name="Roux S."/>
            <person name="Paez-Espino D."/>
            <person name="Jungbluth S."/>
            <person name="Walsh D.A."/>
            <person name="Denef V.J."/>
            <person name="McMahon K.D."/>
            <person name="Konstantinidis K.T."/>
            <person name="Eloe-Fadrosh E.A."/>
            <person name="Kyrpides N.C."/>
            <person name="Woyke T."/>
        </authorList>
    </citation>
    <scope>NUCLEOTIDE SEQUENCE</scope>
    <source>
        <strain evidence="1">GVMAG-M-3300023184-77</strain>
    </source>
</reference>
<accession>A0A6C0IE64</accession>
<proteinExistence type="predicted"/>
<dbReference type="EMBL" id="MN740165">
    <property type="protein sequence ID" value="QHT91408.1"/>
    <property type="molecule type" value="Genomic_DNA"/>
</dbReference>
<name>A0A6C0IE64_9ZZZZ</name>
<evidence type="ECO:0000313" key="1">
    <source>
        <dbReference type="EMBL" id="QHT91408.1"/>
    </source>
</evidence>
<sequence>MPSLDNTTDGYNSGHPRRQYITTSAFHNDIYRYTTSLSSTTFVVTGTLTSLASVGTATAANCPANRILRENGRRLNKDANPGVSTLLLGVYDSVSGLSGFIDPNSPRFALYNGDKSVFQDNGVDPNGGLTDQGPPIFTRGTVTAGSGLTVTSGGATITAGGLTISAGGVTQKVTASAVALGTTATLDLSLGNVFYFSTIMTNSQATAFTVTNGAIGSIFYVALQAAATPSTVSFTGSTGSSVIYVSGPVVFTAANPTFSPTLTASTRYLFVGTIVAA</sequence>
<protein>
    <submittedName>
        <fullName evidence="1">Uncharacterized protein</fullName>
    </submittedName>
</protein>